<dbReference type="eggNOG" id="KOG3191">
    <property type="taxonomic scope" value="Eukaryota"/>
</dbReference>
<evidence type="ECO:0000256" key="2">
    <source>
        <dbReference type="ARBA" id="ARBA00022679"/>
    </source>
</evidence>
<dbReference type="GO" id="GO:0035657">
    <property type="term" value="C:eRF1 methyltransferase complex"/>
    <property type="evidence" value="ECO:0007669"/>
    <property type="project" value="TreeGrafter"/>
</dbReference>
<dbReference type="GO" id="GO:0008276">
    <property type="term" value="F:protein methyltransferase activity"/>
    <property type="evidence" value="ECO:0007669"/>
    <property type="project" value="TreeGrafter"/>
</dbReference>
<keyword evidence="3" id="KW-0949">S-adenosyl-L-methionine</keyword>
<keyword evidence="5" id="KW-1185">Reference proteome</keyword>
<dbReference type="PANTHER" id="PTHR45875">
    <property type="entry name" value="METHYLTRANSFERASE N6AMT1"/>
    <property type="match status" value="1"/>
</dbReference>
<dbReference type="InterPro" id="IPR029063">
    <property type="entry name" value="SAM-dependent_MTases_sf"/>
</dbReference>
<dbReference type="GO" id="GO:0032259">
    <property type="term" value="P:methylation"/>
    <property type="evidence" value="ECO:0007669"/>
    <property type="project" value="UniProtKB-KW"/>
</dbReference>
<dbReference type="PANTHER" id="PTHR45875:SF1">
    <property type="entry name" value="METHYLTRANSFERASE N6AMT1"/>
    <property type="match status" value="1"/>
</dbReference>
<dbReference type="STRING" id="280699.M1VGE1"/>
<keyword evidence="1" id="KW-0489">Methyltransferase</keyword>
<protein>
    <submittedName>
        <fullName evidence="4">Uncharacterized protein</fullName>
    </submittedName>
</protein>
<dbReference type="SUPFAM" id="SSF53335">
    <property type="entry name" value="S-adenosyl-L-methionine-dependent methyltransferases"/>
    <property type="match status" value="1"/>
</dbReference>
<reference evidence="4 5" key="2">
    <citation type="journal article" date="2007" name="BMC Biol.">
        <title>A 100%-complete sequence reveals unusually simple genomic features in the hot-spring red alga Cyanidioschyzon merolae.</title>
        <authorList>
            <person name="Nozaki H."/>
            <person name="Takano H."/>
            <person name="Misumi O."/>
            <person name="Terasawa K."/>
            <person name="Matsuzaki M."/>
            <person name="Maruyama S."/>
            <person name="Nishida K."/>
            <person name="Yagisawa F."/>
            <person name="Yoshida Y."/>
            <person name="Fujiwara T."/>
            <person name="Takio S."/>
            <person name="Tamura K."/>
            <person name="Chung S.J."/>
            <person name="Nakamura S."/>
            <person name="Kuroiwa H."/>
            <person name="Tanaka K."/>
            <person name="Sato N."/>
            <person name="Kuroiwa T."/>
        </authorList>
    </citation>
    <scope>NUCLEOTIDE SEQUENCE [LARGE SCALE GENOMIC DNA]</scope>
    <source>
        <strain evidence="4 5">10D</strain>
    </source>
</reference>
<reference evidence="4 5" key="1">
    <citation type="journal article" date="2004" name="Nature">
        <title>Genome sequence of the ultrasmall unicellular red alga Cyanidioschyzon merolae 10D.</title>
        <authorList>
            <person name="Matsuzaki M."/>
            <person name="Misumi O."/>
            <person name="Shin-i T."/>
            <person name="Maruyama S."/>
            <person name="Takahara M."/>
            <person name="Miyagishima S."/>
            <person name="Mori T."/>
            <person name="Nishida K."/>
            <person name="Yagisawa F."/>
            <person name="Nishida K."/>
            <person name="Yoshida Y."/>
            <person name="Nishimura Y."/>
            <person name="Nakao S."/>
            <person name="Kobayashi T."/>
            <person name="Momoyama Y."/>
            <person name="Higashiyama T."/>
            <person name="Minoda A."/>
            <person name="Sano M."/>
            <person name="Nomoto H."/>
            <person name="Oishi K."/>
            <person name="Hayashi H."/>
            <person name="Ohta F."/>
            <person name="Nishizaka S."/>
            <person name="Haga S."/>
            <person name="Miura S."/>
            <person name="Morishita T."/>
            <person name="Kabeya Y."/>
            <person name="Terasawa K."/>
            <person name="Suzuki Y."/>
            <person name="Ishii Y."/>
            <person name="Asakawa S."/>
            <person name="Takano H."/>
            <person name="Ohta N."/>
            <person name="Kuroiwa H."/>
            <person name="Tanaka K."/>
            <person name="Shimizu N."/>
            <person name="Sugano S."/>
            <person name="Sato N."/>
            <person name="Nozaki H."/>
            <person name="Ogasawara N."/>
            <person name="Kohara Y."/>
            <person name="Kuroiwa T."/>
        </authorList>
    </citation>
    <scope>NUCLEOTIDE SEQUENCE [LARGE SCALE GENOMIC DNA]</scope>
    <source>
        <strain evidence="4 5">10D</strain>
    </source>
</reference>
<dbReference type="InterPro" id="IPR052190">
    <property type="entry name" value="Euk-Arch_PrmC-MTase"/>
</dbReference>
<gene>
    <name evidence="4" type="ORF">CYME_CMQ351C</name>
</gene>
<keyword evidence="2" id="KW-0808">Transferase</keyword>
<dbReference type="RefSeq" id="XP_005538243.1">
    <property type="nucleotide sequence ID" value="XM_005538186.1"/>
</dbReference>
<sequence length="255" mass="28535">MDEISYPPSEDTYLLIDGCRSWFQEHGIRAAHPRTRPVLVLEVGCAAAFVLEALATDVAWLDGPQASSHAENCGLLPLLPFFIGSDVNLAALYQAQRRLAATLPIDLVCGSLMTALRADVFDLVLFNSPYVETSADELAEAQRCRDLRAAWAGGWLGLQVAAALIRQFMVTPTAALTSEHHASAWLLLVTQDRTWWHRAFSNQFAFFVKQRRAGDERLLVLALSRSQASLWYKWIWQELRAVDDSDRMSALVDME</sequence>
<dbReference type="Gene3D" id="3.40.50.150">
    <property type="entry name" value="Vaccinia Virus protein VP39"/>
    <property type="match status" value="1"/>
</dbReference>
<proteinExistence type="predicted"/>
<evidence type="ECO:0000256" key="1">
    <source>
        <dbReference type="ARBA" id="ARBA00022603"/>
    </source>
</evidence>
<accession>M1VGE1</accession>
<dbReference type="Gramene" id="CMQ351CT">
    <property type="protein sequence ID" value="CMQ351CT"/>
    <property type="gene ID" value="CMQ351C"/>
</dbReference>
<evidence type="ECO:0000313" key="5">
    <source>
        <dbReference type="Proteomes" id="UP000007014"/>
    </source>
</evidence>
<dbReference type="HOGENOM" id="CLU_1091317_0_0_1"/>
<dbReference type="GeneID" id="16996317"/>
<evidence type="ECO:0000313" key="4">
    <source>
        <dbReference type="EMBL" id="BAM82207.1"/>
    </source>
</evidence>
<dbReference type="KEGG" id="cme:CYME_CMQ351C"/>
<dbReference type="GO" id="GO:0008757">
    <property type="term" value="F:S-adenosylmethionine-dependent methyltransferase activity"/>
    <property type="evidence" value="ECO:0007669"/>
    <property type="project" value="TreeGrafter"/>
</dbReference>
<dbReference type="OrthoDB" id="406152at2759"/>
<dbReference type="EMBL" id="AP006499">
    <property type="protein sequence ID" value="BAM82207.1"/>
    <property type="molecule type" value="Genomic_DNA"/>
</dbReference>
<evidence type="ECO:0000256" key="3">
    <source>
        <dbReference type="ARBA" id="ARBA00022691"/>
    </source>
</evidence>
<organism evidence="4 5">
    <name type="scientific">Cyanidioschyzon merolae (strain NIES-3377 / 10D)</name>
    <name type="common">Unicellular red alga</name>
    <dbReference type="NCBI Taxonomy" id="280699"/>
    <lineage>
        <taxon>Eukaryota</taxon>
        <taxon>Rhodophyta</taxon>
        <taxon>Bangiophyceae</taxon>
        <taxon>Cyanidiales</taxon>
        <taxon>Cyanidiaceae</taxon>
        <taxon>Cyanidioschyzon</taxon>
    </lineage>
</organism>
<dbReference type="Proteomes" id="UP000007014">
    <property type="component" value="Chromosome 17"/>
</dbReference>
<dbReference type="AlphaFoldDB" id="M1VGE1"/>
<name>M1VGE1_CYAM1</name>